<evidence type="ECO:0000256" key="3">
    <source>
        <dbReference type="SAM" id="MobiDB-lite"/>
    </source>
</evidence>
<dbReference type="Pfam" id="PF00106">
    <property type="entry name" value="adh_short"/>
    <property type="match status" value="1"/>
</dbReference>
<accession>A0A3D8RC51</accession>
<feature type="region of interest" description="Disordered" evidence="3">
    <location>
        <begin position="289"/>
        <end position="308"/>
    </location>
</feature>
<dbReference type="InterPro" id="IPR002347">
    <property type="entry name" value="SDR_fam"/>
</dbReference>
<organism evidence="4 5">
    <name type="scientific">Coleophoma cylindrospora</name>
    <dbReference type="NCBI Taxonomy" id="1849047"/>
    <lineage>
        <taxon>Eukaryota</taxon>
        <taxon>Fungi</taxon>
        <taxon>Dikarya</taxon>
        <taxon>Ascomycota</taxon>
        <taxon>Pezizomycotina</taxon>
        <taxon>Leotiomycetes</taxon>
        <taxon>Helotiales</taxon>
        <taxon>Dermateaceae</taxon>
        <taxon>Coleophoma</taxon>
    </lineage>
</organism>
<dbReference type="STRING" id="1849047.A0A3D8RC51"/>
<dbReference type="GO" id="GO:0005741">
    <property type="term" value="C:mitochondrial outer membrane"/>
    <property type="evidence" value="ECO:0007669"/>
    <property type="project" value="TreeGrafter"/>
</dbReference>
<dbReference type="OrthoDB" id="191139at2759"/>
<name>A0A3D8RC51_9HELO</name>
<evidence type="ECO:0000313" key="5">
    <source>
        <dbReference type="Proteomes" id="UP000256645"/>
    </source>
</evidence>
<dbReference type="PANTHER" id="PTHR43647:SF4">
    <property type="entry name" value="KETOREDUCTASE (KR) DOMAIN-CONTAINING PROTEIN"/>
    <property type="match status" value="1"/>
</dbReference>
<dbReference type="GO" id="GO:0005811">
    <property type="term" value="C:lipid droplet"/>
    <property type="evidence" value="ECO:0007669"/>
    <property type="project" value="TreeGrafter"/>
</dbReference>
<comment type="pathway">
    <text evidence="1">Steroid biosynthesis; zymosterol biosynthesis; zymosterol from lanosterol: step 5/6.</text>
</comment>
<dbReference type="InterPro" id="IPR036291">
    <property type="entry name" value="NAD(P)-bd_dom_sf"/>
</dbReference>
<dbReference type="EMBL" id="PDLM01000008">
    <property type="protein sequence ID" value="RDW71454.1"/>
    <property type="molecule type" value="Genomic_DNA"/>
</dbReference>
<keyword evidence="5" id="KW-1185">Reference proteome</keyword>
<protein>
    <recommendedName>
        <fullName evidence="2">3beta-hydroxysteroid 3-dehydrogenase</fullName>
        <ecNumber evidence="2">1.1.1.270</ecNumber>
    </recommendedName>
</protein>
<dbReference type="PRINTS" id="PR00081">
    <property type="entry name" value="GDHRDH"/>
</dbReference>
<gene>
    <name evidence="4" type="ORF">BP6252_08017</name>
</gene>
<dbReference type="GO" id="GO:0005789">
    <property type="term" value="C:endoplasmic reticulum membrane"/>
    <property type="evidence" value="ECO:0007669"/>
    <property type="project" value="TreeGrafter"/>
</dbReference>
<proteinExistence type="predicted"/>
<dbReference type="Proteomes" id="UP000256645">
    <property type="component" value="Unassembled WGS sequence"/>
</dbReference>
<evidence type="ECO:0000256" key="1">
    <source>
        <dbReference type="ARBA" id="ARBA00023589"/>
    </source>
</evidence>
<comment type="caution">
    <text evidence="4">The sequence shown here is derived from an EMBL/GenBank/DDBJ whole genome shotgun (WGS) entry which is preliminary data.</text>
</comment>
<evidence type="ECO:0000256" key="2">
    <source>
        <dbReference type="ARBA" id="ARBA00023621"/>
    </source>
</evidence>
<sequence>MAEITKVKETTPQGTVLLTGANGSLGLSLVQQLLEQYPSYSAILTVRDISDRDPNTEALRKLLSRFPAAKATIEVLDLASLSNVRAFAEDVASRVSTGKIPPIAAIVCNAFSWSLVGMKHSSDDYELGFQVSHLSHFVLVLKLLDAMNKSTGRIVLLGSVKHDGAERFGAKFPDDLEKVIKPPSDKPGEEFAQGFQRYANSKLANVMFMLTLNKRLAKDPSLQGITAVAVNPGDMPTSRAFQHVPFAFGMVLKIAAFLLPLFQYFTSLTSTKSAAINLVAMSVGPEASGSRGYFEGQKPVQSSKDSQDEGWRERVWKVCEKWSGLKQSETVLNIGEGEY</sequence>
<dbReference type="InterPro" id="IPR051593">
    <property type="entry name" value="Ergosterol_Biosynth_ERG27"/>
</dbReference>
<dbReference type="PANTHER" id="PTHR43647">
    <property type="entry name" value="DEHYDROGENASE"/>
    <property type="match status" value="1"/>
</dbReference>
<dbReference type="GO" id="GO:0000253">
    <property type="term" value="F:3-beta-hydroxysteroid 3-dehydrogenase (NADP+) activity"/>
    <property type="evidence" value="ECO:0007669"/>
    <property type="project" value="UniProtKB-EC"/>
</dbReference>
<dbReference type="EC" id="1.1.1.270" evidence="2"/>
<reference evidence="4 5" key="1">
    <citation type="journal article" date="2018" name="IMA Fungus">
        <title>IMA Genome-F 9: Draft genome sequence of Annulohypoxylon stygium, Aspergillus mulundensis, Berkeleyomyces basicola (syn. Thielaviopsis basicola), Ceratocystis smalleyi, two Cercospora beticola strains, Coleophoma cylindrospora, Fusarium fracticaudum, Phialophora cf. hyalina, and Morchella septimelata.</title>
        <authorList>
            <person name="Wingfield B.D."/>
            <person name="Bills G.F."/>
            <person name="Dong Y."/>
            <person name="Huang W."/>
            <person name="Nel W.J."/>
            <person name="Swalarsk-Parry B.S."/>
            <person name="Vaghefi N."/>
            <person name="Wilken P.M."/>
            <person name="An Z."/>
            <person name="de Beer Z.W."/>
            <person name="De Vos L."/>
            <person name="Chen L."/>
            <person name="Duong T.A."/>
            <person name="Gao Y."/>
            <person name="Hammerbacher A."/>
            <person name="Kikkert J.R."/>
            <person name="Li Y."/>
            <person name="Li H."/>
            <person name="Li K."/>
            <person name="Li Q."/>
            <person name="Liu X."/>
            <person name="Ma X."/>
            <person name="Naidoo K."/>
            <person name="Pethybridge S.J."/>
            <person name="Sun J."/>
            <person name="Steenkamp E.T."/>
            <person name="van der Nest M.A."/>
            <person name="van Wyk S."/>
            <person name="Wingfield M.J."/>
            <person name="Xiong C."/>
            <person name="Yue Q."/>
            <person name="Zhang X."/>
        </authorList>
    </citation>
    <scope>NUCLEOTIDE SEQUENCE [LARGE SCALE GENOMIC DNA]</scope>
    <source>
        <strain evidence="4 5">BP6252</strain>
    </source>
</reference>
<dbReference type="SUPFAM" id="SSF51735">
    <property type="entry name" value="NAD(P)-binding Rossmann-fold domains"/>
    <property type="match status" value="1"/>
</dbReference>
<dbReference type="Gene3D" id="3.40.50.720">
    <property type="entry name" value="NAD(P)-binding Rossmann-like Domain"/>
    <property type="match status" value="1"/>
</dbReference>
<evidence type="ECO:0000313" key="4">
    <source>
        <dbReference type="EMBL" id="RDW71454.1"/>
    </source>
</evidence>
<dbReference type="AlphaFoldDB" id="A0A3D8RC51"/>